<feature type="non-terminal residue" evidence="1">
    <location>
        <position position="1"/>
    </location>
</feature>
<proteinExistence type="predicted"/>
<dbReference type="EMBL" id="ML178846">
    <property type="protein sequence ID" value="TFK97613.1"/>
    <property type="molecule type" value="Genomic_DNA"/>
</dbReference>
<name>A0A5C3QH44_9AGAR</name>
<keyword evidence="2" id="KW-1185">Reference proteome</keyword>
<evidence type="ECO:0000313" key="2">
    <source>
        <dbReference type="Proteomes" id="UP000305067"/>
    </source>
</evidence>
<dbReference type="OrthoDB" id="3344688at2759"/>
<protein>
    <recommendedName>
        <fullName evidence="3">GAG-pre-integrase domain-containing protein</fullName>
    </recommendedName>
</protein>
<accession>A0A5C3QH44</accession>
<sequence>CQPCILGKQAMTLIPKMRVGLKSARRLGKVFIDITGPFMQSSQRTMYNMAIIDDFSAFLWNRQLKGK</sequence>
<dbReference type="Proteomes" id="UP000305067">
    <property type="component" value="Unassembled WGS sequence"/>
</dbReference>
<dbReference type="AlphaFoldDB" id="A0A5C3QH44"/>
<feature type="non-terminal residue" evidence="1">
    <location>
        <position position="67"/>
    </location>
</feature>
<organism evidence="1 2">
    <name type="scientific">Pterulicium gracile</name>
    <dbReference type="NCBI Taxonomy" id="1884261"/>
    <lineage>
        <taxon>Eukaryota</taxon>
        <taxon>Fungi</taxon>
        <taxon>Dikarya</taxon>
        <taxon>Basidiomycota</taxon>
        <taxon>Agaricomycotina</taxon>
        <taxon>Agaricomycetes</taxon>
        <taxon>Agaricomycetidae</taxon>
        <taxon>Agaricales</taxon>
        <taxon>Pleurotineae</taxon>
        <taxon>Pterulaceae</taxon>
        <taxon>Pterulicium</taxon>
    </lineage>
</organism>
<evidence type="ECO:0008006" key="3">
    <source>
        <dbReference type="Google" id="ProtNLM"/>
    </source>
</evidence>
<evidence type="ECO:0000313" key="1">
    <source>
        <dbReference type="EMBL" id="TFK97613.1"/>
    </source>
</evidence>
<reference evidence="1 2" key="1">
    <citation type="journal article" date="2019" name="Nat. Ecol. Evol.">
        <title>Megaphylogeny resolves global patterns of mushroom evolution.</title>
        <authorList>
            <person name="Varga T."/>
            <person name="Krizsan K."/>
            <person name="Foldi C."/>
            <person name="Dima B."/>
            <person name="Sanchez-Garcia M."/>
            <person name="Sanchez-Ramirez S."/>
            <person name="Szollosi G.J."/>
            <person name="Szarkandi J.G."/>
            <person name="Papp V."/>
            <person name="Albert L."/>
            <person name="Andreopoulos W."/>
            <person name="Angelini C."/>
            <person name="Antonin V."/>
            <person name="Barry K.W."/>
            <person name="Bougher N.L."/>
            <person name="Buchanan P."/>
            <person name="Buyck B."/>
            <person name="Bense V."/>
            <person name="Catcheside P."/>
            <person name="Chovatia M."/>
            <person name="Cooper J."/>
            <person name="Damon W."/>
            <person name="Desjardin D."/>
            <person name="Finy P."/>
            <person name="Geml J."/>
            <person name="Haridas S."/>
            <person name="Hughes K."/>
            <person name="Justo A."/>
            <person name="Karasinski D."/>
            <person name="Kautmanova I."/>
            <person name="Kiss B."/>
            <person name="Kocsube S."/>
            <person name="Kotiranta H."/>
            <person name="LaButti K.M."/>
            <person name="Lechner B.E."/>
            <person name="Liimatainen K."/>
            <person name="Lipzen A."/>
            <person name="Lukacs Z."/>
            <person name="Mihaltcheva S."/>
            <person name="Morgado L.N."/>
            <person name="Niskanen T."/>
            <person name="Noordeloos M.E."/>
            <person name="Ohm R.A."/>
            <person name="Ortiz-Santana B."/>
            <person name="Ovrebo C."/>
            <person name="Racz N."/>
            <person name="Riley R."/>
            <person name="Savchenko A."/>
            <person name="Shiryaev A."/>
            <person name="Soop K."/>
            <person name="Spirin V."/>
            <person name="Szebenyi C."/>
            <person name="Tomsovsky M."/>
            <person name="Tulloss R.E."/>
            <person name="Uehling J."/>
            <person name="Grigoriev I.V."/>
            <person name="Vagvolgyi C."/>
            <person name="Papp T."/>
            <person name="Martin F.M."/>
            <person name="Miettinen O."/>
            <person name="Hibbett D.S."/>
            <person name="Nagy L.G."/>
        </authorList>
    </citation>
    <scope>NUCLEOTIDE SEQUENCE [LARGE SCALE GENOMIC DNA]</scope>
    <source>
        <strain evidence="1 2">CBS 309.79</strain>
    </source>
</reference>
<gene>
    <name evidence="1" type="ORF">BDV98DRAFT_477064</name>
</gene>